<evidence type="ECO:0000313" key="2">
    <source>
        <dbReference type="Proteomes" id="UP000001096"/>
    </source>
</evidence>
<keyword evidence="2" id="KW-1185">Reference proteome</keyword>
<dbReference type="EMBL" id="AGWX01000001">
    <property type="protein sequence ID" value="EKS41455.1"/>
    <property type="molecule type" value="Genomic_DNA"/>
</dbReference>
<gene>
    <name evidence="1" type="ORF">HMPREF9695_00547</name>
</gene>
<dbReference type="PATRIC" id="fig|883078.3.peg.573"/>
<sequence length="359" mass="40646">MGKRWLSNNYRVSNLGYVGSSHRIDLRVFKKFGWMKDGQRTHWQTDYPSSGRMVADLRPGYDNLLVIDIEGIRQNIQLVSRPTPFGGRRWYFIDDLGQRCERMFLFGNRFVSRKTARLTYRTQSAGTETKWVNERDDLDQALNGNPLKGPARGRRRERLQARRDLLDKAIEGVGAGIAGHIMFVRAQALLRKNSSIQRLEAAKKGLERQPGLSSELILQRFESYIAAAKTQTPKPPFSVNAVCGPAASKAELPPQHVDLSILRRLDIARPGDVVGKQLGWPQEWIGNPGKQIFAIVDMRDSTSPCAMFIIDDDGLPLATQFFWIVEVRAAFGRTQMHFLAAEGGDTSEILYYRDGVFVF</sequence>
<evidence type="ECO:0000313" key="1">
    <source>
        <dbReference type="EMBL" id="EKS41455.1"/>
    </source>
</evidence>
<dbReference type="Proteomes" id="UP000001096">
    <property type="component" value="Unassembled WGS sequence"/>
</dbReference>
<accession>K8PPK7</accession>
<dbReference type="AlphaFoldDB" id="K8PPK7"/>
<dbReference type="RefSeq" id="WP_006019254.1">
    <property type="nucleotide sequence ID" value="NZ_KB375282.1"/>
</dbReference>
<dbReference type="HOGENOM" id="CLU_770813_0_0_5"/>
<comment type="caution">
    <text evidence="1">The sequence shown here is derived from an EMBL/GenBank/DDBJ whole genome shotgun (WGS) entry which is preliminary data.</text>
</comment>
<reference evidence="1 2" key="1">
    <citation type="submission" date="2012-04" db="EMBL/GenBank/DDBJ databases">
        <title>The Genome Sequence of Afipia broomeae ATCC 49717.</title>
        <authorList>
            <consortium name="The Broad Institute Genome Sequencing Platform"/>
            <person name="Earl A."/>
            <person name="Ward D."/>
            <person name="Feldgarden M."/>
            <person name="Gevers D."/>
            <person name="Huys G."/>
            <person name="Walker B."/>
            <person name="Young S.K."/>
            <person name="Zeng Q."/>
            <person name="Gargeya S."/>
            <person name="Fitzgerald M."/>
            <person name="Haas B."/>
            <person name="Abouelleil A."/>
            <person name="Alvarado L."/>
            <person name="Arachchi H.M."/>
            <person name="Berlin A."/>
            <person name="Chapman S.B."/>
            <person name="Goldberg J."/>
            <person name="Griggs A."/>
            <person name="Gujja S."/>
            <person name="Hansen M."/>
            <person name="Howarth C."/>
            <person name="Imamovic A."/>
            <person name="Larimer J."/>
            <person name="McCowen C."/>
            <person name="Montmayeur A."/>
            <person name="Murphy C."/>
            <person name="Neiman D."/>
            <person name="Pearson M."/>
            <person name="Priest M."/>
            <person name="Roberts A."/>
            <person name="Saif S."/>
            <person name="Shea T."/>
            <person name="Sisk P."/>
            <person name="Sykes S."/>
            <person name="Wortman J."/>
            <person name="Nusbaum C."/>
            <person name="Birren B."/>
        </authorList>
    </citation>
    <scope>NUCLEOTIDE SEQUENCE [LARGE SCALE GENOMIC DNA]</scope>
    <source>
        <strain evidence="1 2">ATCC 49717</strain>
    </source>
</reference>
<proteinExistence type="predicted"/>
<name>K8PPK7_9BRAD</name>
<protein>
    <submittedName>
        <fullName evidence="1">Uncharacterized protein</fullName>
    </submittedName>
</protein>
<organism evidence="1 2">
    <name type="scientific">Afipia broomeae ATCC 49717</name>
    <dbReference type="NCBI Taxonomy" id="883078"/>
    <lineage>
        <taxon>Bacteria</taxon>
        <taxon>Pseudomonadati</taxon>
        <taxon>Pseudomonadota</taxon>
        <taxon>Alphaproteobacteria</taxon>
        <taxon>Hyphomicrobiales</taxon>
        <taxon>Nitrobacteraceae</taxon>
        <taxon>Afipia</taxon>
    </lineage>
</organism>